<name>A0A956NJD0_UNCEI</name>
<evidence type="ECO:0000313" key="2">
    <source>
        <dbReference type="EMBL" id="MCA9758868.1"/>
    </source>
</evidence>
<dbReference type="Proteomes" id="UP000739538">
    <property type="component" value="Unassembled WGS sequence"/>
</dbReference>
<evidence type="ECO:0000259" key="1">
    <source>
        <dbReference type="Pfam" id="PF03364"/>
    </source>
</evidence>
<dbReference type="AlphaFoldDB" id="A0A956NJD0"/>
<dbReference type="EMBL" id="JAGQHS010000223">
    <property type="protein sequence ID" value="MCA9758868.1"/>
    <property type="molecule type" value="Genomic_DNA"/>
</dbReference>
<comment type="caution">
    <text evidence="2">The sequence shown here is derived from an EMBL/GenBank/DDBJ whole genome shotgun (WGS) entry which is preliminary data.</text>
</comment>
<feature type="domain" description="Coenzyme Q-binding protein COQ10 START" evidence="1">
    <location>
        <begin position="14"/>
        <end position="124"/>
    </location>
</feature>
<organism evidence="2 3">
    <name type="scientific">Eiseniibacteriota bacterium</name>
    <dbReference type="NCBI Taxonomy" id="2212470"/>
    <lineage>
        <taxon>Bacteria</taxon>
        <taxon>Candidatus Eiseniibacteriota</taxon>
    </lineage>
</organism>
<protein>
    <submittedName>
        <fullName evidence="2">SRPBCC family protein</fullName>
    </submittedName>
</protein>
<evidence type="ECO:0000313" key="3">
    <source>
        <dbReference type="Proteomes" id="UP000739538"/>
    </source>
</evidence>
<dbReference type="InterPro" id="IPR023393">
    <property type="entry name" value="START-like_dom_sf"/>
</dbReference>
<dbReference type="Pfam" id="PF03364">
    <property type="entry name" value="Polyketide_cyc"/>
    <property type="match status" value="1"/>
</dbReference>
<dbReference type="CDD" id="cd07820">
    <property type="entry name" value="SRPBCC_3"/>
    <property type="match status" value="1"/>
</dbReference>
<dbReference type="SUPFAM" id="SSF55961">
    <property type="entry name" value="Bet v1-like"/>
    <property type="match status" value="1"/>
</dbReference>
<sequence length="153" mass="18280">MRTFELKRHQTFDRPLDEVFAFFAAAENLERITPPWLRFQIVSPLPIEMKVGARIEYRLRLHGIPVHWQSEITAWEPPYRFIDEQRRGPYRLWVHEHRFRAEGNRTHVEDTVVYAVPGGALVRNLFVSRELDKIFTYRYDVLERNVFPATATV</sequence>
<reference evidence="2" key="1">
    <citation type="submission" date="2020-04" db="EMBL/GenBank/DDBJ databases">
        <authorList>
            <person name="Zhang T."/>
        </authorList>
    </citation>
    <scope>NUCLEOTIDE SEQUENCE</scope>
    <source>
        <strain evidence="2">HKST-UBA02</strain>
    </source>
</reference>
<reference evidence="2" key="2">
    <citation type="journal article" date="2021" name="Microbiome">
        <title>Successional dynamics and alternative stable states in a saline activated sludge microbial community over 9 years.</title>
        <authorList>
            <person name="Wang Y."/>
            <person name="Ye J."/>
            <person name="Ju F."/>
            <person name="Liu L."/>
            <person name="Boyd J.A."/>
            <person name="Deng Y."/>
            <person name="Parks D.H."/>
            <person name="Jiang X."/>
            <person name="Yin X."/>
            <person name="Woodcroft B.J."/>
            <person name="Tyson G.W."/>
            <person name="Hugenholtz P."/>
            <person name="Polz M.F."/>
            <person name="Zhang T."/>
        </authorList>
    </citation>
    <scope>NUCLEOTIDE SEQUENCE</scope>
    <source>
        <strain evidence="2">HKST-UBA02</strain>
    </source>
</reference>
<dbReference type="InterPro" id="IPR005031">
    <property type="entry name" value="COQ10_START"/>
</dbReference>
<proteinExistence type="predicted"/>
<dbReference type="Gene3D" id="3.30.530.20">
    <property type="match status" value="1"/>
</dbReference>
<gene>
    <name evidence="2" type="ORF">KDA27_23945</name>
</gene>
<accession>A0A956NJD0</accession>